<evidence type="ECO:0000313" key="2">
    <source>
        <dbReference type="Proteomes" id="UP000826271"/>
    </source>
</evidence>
<comment type="caution">
    <text evidence="1">The sequence shown here is derived from an EMBL/GenBank/DDBJ whole genome shotgun (WGS) entry which is preliminary data.</text>
</comment>
<proteinExistence type="predicted"/>
<name>A0AAV6YC67_9LAMI</name>
<protein>
    <submittedName>
        <fullName evidence="1">Uncharacterized protein</fullName>
    </submittedName>
</protein>
<dbReference type="EMBL" id="WHWC01000002">
    <property type="protein sequence ID" value="KAG8389050.1"/>
    <property type="molecule type" value="Genomic_DNA"/>
</dbReference>
<reference evidence="1" key="1">
    <citation type="submission" date="2019-10" db="EMBL/GenBank/DDBJ databases">
        <authorList>
            <person name="Zhang R."/>
            <person name="Pan Y."/>
            <person name="Wang J."/>
            <person name="Ma R."/>
            <person name="Yu S."/>
        </authorList>
    </citation>
    <scope>NUCLEOTIDE SEQUENCE</scope>
    <source>
        <strain evidence="1">LA-IB0</strain>
        <tissue evidence="1">Leaf</tissue>
    </source>
</reference>
<dbReference type="Proteomes" id="UP000826271">
    <property type="component" value="Unassembled WGS sequence"/>
</dbReference>
<keyword evidence="2" id="KW-1185">Reference proteome</keyword>
<gene>
    <name evidence="1" type="ORF">BUALT_Bualt02G0189000</name>
</gene>
<dbReference type="AlphaFoldDB" id="A0AAV6YC67"/>
<accession>A0AAV6YC67</accession>
<organism evidence="1 2">
    <name type="scientific">Buddleja alternifolia</name>
    <dbReference type="NCBI Taxonomy" id="168488"/>
    <lineage>
        <taxon>Eukaryota</taxon>
        <taxon>Viridiplantae</taxon>
        <taxon>Streptophyta</taxon>
        <taxon>Embryophyta</taxon>
        <taxon>Tracheophyta</taxon>
        <taxon>Spermatophyta</taxon>
        <taxon>Magnoliopsida</taxon>
        <taxon>eudicotyledons</taxon>
        <taxon>Gunneridae</taxon>
        <taxon>Pentapetalae</taxon>
        <taxon>asterids</taxon>
        <taxon>lamiids</taxon>
        <taxon>Lamiales</taxon>
        <taxon>Scrophulariaceae</taxon>
        <taxon>Buddlejeae</taxon>
        <taxon>Buddleja</taxon>
    </lineage>
</organism>
<sequence length="206" mass="23119">MTASSQIEIAPPLVFLFSLEEKTIGLLPANRRLHGCGSSSCKPPTSQRFSLFSDTYCPSFLCIFFTFCFLPPSLSLMETFSLLPIRLTVTSPIKYSLFTTNLPPPEPFARVAYLQPSIPHHNEFKDYRLHLDTEIVPPPTGCTHHSFVPPFVGFGHGIFRSFSFALEDSGDESSLLVEEYCCCNLKDTEIGFKLIWKVQILGSPWS</sequence>
<evidence type="ECO:0000313" key="1">
    <source>
        <dbReference type="EMBL" id="KAG8389050.1"/>
    </source>
</evidence>